<dbReference type="EMBL" id="FNUZ01000005">
    <property type="protein sequence ID" value="SEG51257.1"/>
    <property type="molecule type" value="Genomic_DNA"/>
</dbReference>
<dbReference type="SUPFAM" id="SSF48208">
    <property type="entry name" value="Six-hairpin glycosidases"/>
    <property type="match status" value="1"/>
</dbReference>
<name>A0A1H6AT82_9RHOB</name>
<gene>
    <name evidence="2" type="ORF">SAMN04488045_3121</name>
</gene>
<dbReference type="Gene3D" id="1.50.10.10">
    <property type="match status" value="1"/>
</dbReference>
<dbReference type="PANTHER" id="PTHR33886:SF8">
    <property type="entry name" value="UNSATURATED RHAMNOGALACTURONAN HYDROLASE (EUROFUNG)"/>
    <property type="match status" value="1"/>
</dbReference>
<dbReference type="Proteomes" id="UP000236752">
    <property type="component" value="Unassembled WGS sequence"/>
</dbReference>
<reference evidence="2 3" key="1">
    <citation type="submission" date="2016-10" db="EMBL/GenBank/DDBJ databases">
        <authorList>
            <person name="de Groot N.N."/>
        </authorList>
    </citation>
    <scope>NUCLEOTIDE SEQUENCE [LARGE SCALE GENOMIC DNA]</scope>
    <source>
        <strain evidence="2 3">DSM 26915</strain>
    </source>
</reference>
<dbReference type="Pfam" id="PF07470">
    <property type="entry name" value="Glyco_hydro_88"/>
    <property type="match status" value="1"/>
</dbReference>
<dbReference type="GO" id="GO:0016787">
    <property type="term" value="F:hydrolase activity"/>
    <property type="evidence" value="ECO:0007669"/>
    <property type="project" value="UniProtKB-KW"/>
</dbReference>
<dbReference type="InterPro" id="IPR012341">
    <property type="entry name" value="6hp_glycosidase-like_sf"/>
</dbReference>
<dbReference type="InterPro" id="IPR008928">
    <property type="entry name" value="6-hairpin_glycosidase_sf"/>
</dbReference>
<protein>
    <submittedName>
        <fullName evidence="2">Unsaturated rhamnogalacturonyl hydrolase</fullName>
    </submittedName>
</protein>
<keyword evidence="1 2" id="KW-0378">Hydrolase</keyword>
<organism evidence="2 3">
    <name type="scientific">Thalassococcus halodurans</name>
    <dbReference type="NCBI Taxonomy" id="373675"/>
    <lineage>
        <taxon>Bacteria</taxon>
        <taxon>Pseudomonadati</taxon>
        <taxon>Pseudomonadota</taxon>
        <taxon>Alphaproteobacteria</taxon>
        <taxon>Rhodobacterales</taxon>
        <taxon>Roseobacteraceae</taxon>
        <taxon>Thalassococcus</taxon>
    </lineage>
</organism>
<dbReference type="PANTHER" id="PTHR33886">
    <property type="entry name" value="UNSATURATED RHAMNOGALACTURONAN HYDROLASE (EUROFUNG)"/>
    <property type="match status" value="1"/>
</dbReference>
<dbReference type="InterPro" id="IPR010905">
    <property type="entry name" value="Glyco_hydro_88"/>
</dbReference>
<dbReference type="AlphaFoldDB" id="A0A1H6AT82"/>
<dbReference type="RefSeq" id="WP_103911416.1">
    <property type="nucleotide sequence ID" value="NZ_FNUZ01000005.1"/>
</dbReference>
<dbReference type="InterPro" id="IPR052043">
    <property type="entry name" value="PolySaccharide_Degr_Enz"/>
</dbReference>
<evidence type="ECO:0000313" key="2">
    <source>
        <dbReference type="EMBL" id="SEG51257.1"/>
    </source>
</evidence>
<evidence type="ECO:0000256" key="1">
    <source>
        <dbReference type="ARBA" id="ARBA00022801"/>
    </source>
</evidence>
<evidence type="ECO:0000313" key="3">
    <source>
        <dbReference type="Proteomes" id="UP000236752"/>
    </source>
</evidence>
<accession>A0A1H6AT82</accession>
<dbReference type="OrthoDB" id="6381507at2"/>
<proteinExistence type="predicted"/>
<sequence>MLIDFFDAFARDYHAYKRGTWCYEDGLLYRGLQFLSEATGDPRWEAHLMRLINEQVQDGPEGATLFGYDPAEFNVDHVLSGRSLLYLHEKAGDARWLSAAGHLLTQLKNHPRTKSGVYWHKLKYPWQVWLDGLYMWAPFQIGYGQETGDDALVADALQQVSTALDMTYNADTGLYAHAVDEARLQPWADAQTGHNPAHWSRAVGWLAMALVDIRELVGAARFEPLEARTRGLLKRTLDLRQPSGLWLQVMDQPDLAGNYGESSASAMFVYALQKGSTLGLCDAPSDLMDKLTAGVMKQGANGPEMAGMCEVAGLGYYESRFRDGSAEYYVSEKVVSDDVKGVGPMMMAYAVSLELEGQRMPSKVSA</sequence>
<keyword evidence="3" id="KW-1185">Reference proteome</keyword>
<dbReference type="GO" id="GO:0005975">
    <property type="term" value="P:carbohydrate metabolic process"/>
    <property type="evidence" value="ECO:0007669"/>
    <property type="project" value="InterPro"/>
</dbReference>